<dbReference type="AlphaFoldDB" id="A0A846TNX6"/>
<dbReference type="GO" id="GO:0080120">
    <property type="term" value="P:CAAX-box protein maturation"/>
    <property type="evidence" value="ECO:0007669"/>
    <property type="project" value="UniProtKB-ARBA"/>
</dbReference>
<proteinExistence type="predicted"/>
<evidence type="ECO:0000313" key="4">
    <source>
        <dbReference type="Proteomes" id="UP000587942"/>
    </source>
</evidence>
<feature type="transmembrane region" description="Helical" evidence="1">
    <location>
        <begin position="81"/>
        <end position="103"/>
    </location>
</feature>
<feature type="transmembrane region" description="Helical" evidence="1">
    <location>
        <begin position="203"/>
        <end position="224"/>
    </location>
</feature>
<feature type="transmembrane region" description="Helical" evidence="1">
    <location>
        <begin position="23"/>
        <end position="54"/>
    </location>
</feature>
<feature type="transmembrane region" description="Helical" evidence="1">
    <location>
        <begin position="177"/>
        <end position="196"/>
    </location>
</feature>
<dbReference type="SUPFAM" id="SSF103473">
    <property type="entry name" value="MFS general substrate transporter"/>
    <property type="match status" value="1"/>
</dbReference>
<dbReference type="InterPro" id="IPR036259">
    <property type="entry name" value="MFS_trans_sf"/>
</dbReference>
<keyword evidence="3" id="KW-0482">Metalloprotease</keyword>
<keyword evidence="1" id="KW-0812">Transmembrane</keyword>
<evidence type="ECO:0000259" key="2">
    <source>
        <dbReference type="Pfam" id="PF02517"/>
    </source>
</evidence>
<dbReference type="PANTHER" id="PTHR36435">
    <property type="entry name" value="SLR1288 PROTEIN"/>
    <property type="match status" value="1"/>
</dbReference>
<dbReference type="GO" id="GO:0008237">
    <property type="term" value="F:metallopeptidase activity"/>
    <property type="evidence" value="ECO:0007669"/>
    <property type="project" value="UniProtKB-KW"/>
</dbReference>
<dbReference type="Pfam" id="PF02517">
    <property type="entry name" value="Rce1-like"/>
    <property type="match status" value="1"/>
</dbReference>
<dbReference type="PANTHER" id="PTHR36435:SF1">
    <property type="entry name" value="CAAX AMINO TERMINAL PROTEASE FAMILY PROTEIN"/>
    <property type="match status" value="1"/>
</dbReference>
<reference evidence="3 4" key="1">
    <citation type="submission" date="2020-03" db="EMBL/GenBank/DDBJ databases">
        <authorList>
            <person name="Sun Q."/>
        </authorList>
    </citation>
    <scope>NUCLEOTIDE SEQUENCE [LARGE SCALE GENOMIC DNA]</scope>
    <source>
        <strain evidence="3 4">KACC 21451</strain>
    </source>
</reference>
<keyword evidence="1" id="KW-0472">Membrane</keyword>
<feature type="domain" description="CAAX prenyl protease 2/Lysostaphin resistance protein A-like" evidence="2">
    <location>
        <begin position="123"/>
        <end position="214"/>
    </location>
</feature>
<dbReference type="Proteomes" id="UP000587942">
    <property type="component" value="Unassembled WGS sequence"/>
</dbReference>
<gene>
    <name evidence="3" type="ORF">GWK17_01315</name>
</gene>
<comment type="caution">
    <text evidence="3">The sequence shown here is derived from an EMBL/GenBank/DDBJ whole genome shotgun (WGS) entry which is preliminary data.</text>
</comment>
<evidence type="ECO:0000256" key="1">
    <source>
        <dbReference type="SAM" id="Phobius"/>
    </source>
</evidence>
<sequence>MEIKTQEKAAAEVDFTKRENIELYIIIGLMIVSVLFIPVLKGIMAIAPIVYFLVERKVRKRTKEEIGFRTANFSEKMKKSWMLILLVGIVMQLFYLFSYQNFFPQVLEHVLGRVPLDFSDLNPILFLSIVLLAFGEEIVFRGLIQARLSKLMPVWVAILVTSLLFAVMHIATGETTVVMVDLMSVFIDSVLFGIIFAKTRSIYIATLAHILANSVALLSIYVFVL</sequence>
<keyword evidence="3" id="KW-0645">Protease</keyword>
<accession>A0A846TNX6</accession>
<feature type="transmembrane region" description="Helical" evidence="1">
    <location>
        <begin position="123"/>
        <end position="144"/>
    </location>
</feature>
<name>A0A846TNX6_9BACI</name>
<dbReference type="GO" id="GO:0004175">
    <property type="term" value="F:endopeptidase activity"/>
    <property type="evidence" value="ECO:0007669"/>
    <property type="project" value="UniProtKB-ARBA"/>
</dbReference>
<dbReference type="RefSeq" id="WP_167830641.1">
    <property type="nucleotide sequence ID" value="NZ_JAAVUM010000001.1"/>
</dbReference>
<dbReference type="EMBL" id="JAAVUM010000001">
    <property type="protein sequence ID" value="NKE04121.1"/>
    <property type="molecule type" value="Genomic_DNA"/>
</dbReference>
<evidence type="ECO:0000313" key="3">
    <source>
        <dbReference type="EMBL" id="NKE04121.1"/>
    </source>
</evidence>
<organism evidence="3 4">
    <name type="scientific">Mesobacillus selenatarsenatis</name>
    <dbReference type="NCBI Taxonomy" id="388741"/>
    <lineage>
        <taxon>Bacteria</taxon>
        <taxon>Bacillati</taxon>
        <taxon>Bacillota</taxon>
        <taxon>Bacilli</taxon>
        <taxon>Bacillales</taxon>
        <taxon>Bacillaceae</taxon>
        <taxon>Mesobacillus</taxon>
    </lineage>
</organism>
<keyword evidence="3" id="KW-0378">Hydrolase</keyword>
<feature type="transmembrane region" description="Helical" evidence="1">
    <location>
        <begin position="151"/>
        <end position="171"/>
    </location>
</feature>
<dbReference type="InterPro" id="IPR052710">
    <property type="entry name" value="CAAX_protease"/>
</dbReference>
<dbReference type="InterPro" id="IPR003675">
    <property type="entry name" value="Rce1/LyrA-like_dom"/>
</dbReference>
<keyword evidence="1" id="KW-1133">Transmembrane helix</keyword>
<dbReference type="GO" id="GO:0006508">
    <property type="term" value="P:proteolysis"/>
    <property type="evidence" value="ECO:0007669"/>
    <property type="project" value="UniProtKB-KW"/>
</dbReference>
<protein>
    <submittedName>
        <fullName evidence="3">CPBP family intramembrane metalloprotease</fullName>
    </submittedName>
</protein>